<dbReference type="Proteomes" id="UP000539538">
    <property type="component" value="Unassembled WGS sequence"/>
</dbReference>
<evidence type="ECO:0000313" key="1">
    <source>
        <dbReference type="EMBL" id="MBB4653281.1"/>
    </source>
</evidence>
<organism evidence="1 2">
    <name type="scientific">Aminobacter niigataensis</name>
    <dbReference type="NCBI Taxonomy" id="83265"/>
    <lineage>
        <taxon>Bacteria</taxon>
        <taxon>Pseudomonadati</taxon>
        <taxon>Pseudomonadota</taxon>
        <taxon>Alphaproteobacteria</taxon>
        <taxon>Hyphomicrobiales</taxon>
        <taxon>Phyllobacteriaceae</taxon>
        <taxon>Aminobacter</taxon>
    </lineage>
</organism>
<accession>A0ABR6LBH8</accession>
<proteinExistence type="predicted"/>
<evidence type="ECO:0000313" key="2">
    <source>
        <dbReference type="Proteomes" id="UP000539538"/>
    </source>
</evidence>
<name>A0ABR6LBH8_9HYPH</name>
<gene>
    <name evidence="1" type="ORF">GGQ99_005066</name>
</gene>
<sequence length="149" mass="17000">MAAKKKWLDCFVPHRLEMLMHPTWNLAPVPLRRMLERLEVEHLRHGGYKNGELFVSFNQFVAASISRRKITATQDLGEALGLMEVIRSTETSGDLRAPNSYRLTYVPAINSKAPTDEWKAVSSDRAGKLVEAYFEIERRRVTTALKEVA</sequence>
<dbReference type="RefSeq" id="WP_183264625.1">
    <property type="nucleotide sequence ID" value="NZ_BAAAVZ010000020.1"/>
</dbReference>
<protein>
    <submittedName>
        <fullName evidence="1">Uncharacterized protein</fullName>
    </submittedName>
</protein>
<dbReference type="EMBL" id="JACHOT010000011">
    <property type="protein sequence ID" value="MBB4653281.1"/>
    <property type="molecule type" value="Genomic_DNA"/>
</dbReference>
<keyword evidence="2" id="KW-1185">Reference proteome</keyword>
<comment type="caution">
    <text evidence="1">The sequence shown here is derived from an EMBL/GenBank/DDBJ whole genome shotgun (WGS) entry which is preliminary data.</text>
</comment>
<reference evidence="1 2" key="1">
    <citation type="submission" date="2020-08" db="EMBL/GenBank/DDBJ databases">
        <title>Genomic Encyclopedia of Type Strains, Phase IV (KMG-IV): sequencing the most valuable type-strain genomes for metagenomic binning, comparative biology and taxonomic classification.</title>
        <authorList>
            <person name="Goeker M."/>
        </authorList>
    </citation>
    <scope>NUCLEOTIDE SEQUENCE [LARGE SCALE GENOMIC DNA]</scope>
    <source>
        <strain evidence="1 2">DSM 7050</strain>
    </source>
</reference>